<dbReference type="RefSeq" id="WP_156016214.1">
    <property type="nucleotide sequence ID" value="NZ_WGGD01000005.1"/>
</dbReference>
<accession>A0A6A9QRE5</accession>
<dbReference type="Proteomes" id="UP000470772">
    <property type="component" value="Unassembled WGS sequence"/>
</dbReference>
<name>A0A6A9QRE5_SULME</name>
<keyword evidence="2" id="KW-1185">Reference proteome</keyword>
<dbReference type="EMBL" id="WGGD01000005">
    <property type="protein sequence ID" value="MUN28383.1"/>
    <property type="molecule type" value="Genomic_DNA"/>
</dbReference>
<comment type="caution">
    <text evidence="1">The sequence shown here is derived from an EMBL/GenBank/DDBJ whole genome shotgun (WGS) entry which is preliminary data.</text>
</comment>
<evidence type="ECO:0000313" key="1">
    <source>
        <dbReference type="EMBL" id="MUN28383.1"/>
    </source>
</evidence>
<dbReference type="AlphaFoldDB" id="A0A6A9QRE5"/>
<sequence length="114" mass="13569">MSRATNNKKTLELPGVYRSWYEIMTWIEMNEDFGPVGTIEGLSELENLLKELSFDKMKYDSDTDIYERNVKEGIYRVYIIKSSCFIAGELFPRENKFEKIARNFIRKLKSIFIY</sequence>
<protein>
    <submittedName>
        <fullName evidence="1">Uncharacterized protein</fullName>
    </submittedName>
</protein>
<gene>
    <name evidence="1" type="ORF">GC250_02625</name>
</gene>
<reference evidence="1 2" key="1">
    <citation type="submission" date="2019-10" db="EMBL/GenBank/DDBJ databases">
        <title>Sequencing and Assembly of Multiple Reported Metal-Biooxidizing Members of the Extremely Thermoacidophilic Archaeal Family Sulfolobaceae.</title>
        <authorList>
            <person name="Counts J.A."/>
            <person name="Kelly R.M."/>
        </authorList>
    </citation>
    <scope>NUCLEOTIDE SEQUENCE [LARGE SCALE GENOMIC DNA]</scope>
    <source>
        <strain evidence="1 2">DSM 6482</strain>
    </source>
</reference>
<organism evidence="1 2">
    <name type="scientific">Sulfuracidifex metallicus DSM 6482 = JCM 9184</name>
    <dbReference type="NCBI Taxonomy" id="523847"/>
    <lineage>
        <taxon>Archaea</taxon>
        <taxon>Thermoproteota</taxon>
        <taxon>Thermoprotei</taxon>
        <taxon>Sulfolobales</taxon>
        <taxon>Sulfolobaceae</taxon>
        <taxon>Sulfuracidifex</taxon>
    </lineage>
</organism>
<proteinExistence type="predicted"/>
<evidence type="ECO:0000313" key="2">
    <source>
        <dbReference type="Proteomes" id="UP000470772"/>
    </source>
</evidence>